<dbReference type="PATRIC" id="fig|81857.3.peg.1189"/>
<keyword evidence="1" id="KW-0472">Membrane</keyword>
<comment type="caution">
    <text evidence="3">The sequence shown here is derived from an EMBL/GenBank/DDBJ whole genome shotgun (WGS) entry which is preliminary data.</text>
</comment>
<dbReference type="Proteomes" id="UP000051751">
    <property type="component" value="Unassembled WGS sequence"/>
</dbReference>
<dbReference type="AlphaFoldDB" id="A0A0R2G5W4"/>
<evidence type="ECO:0000313" key="5">
    <source>
        <dbReference type="Proteomes" id="UP000051751"/>
    </source>
</evidence>
<keyword evidence="1" id="KW-1133">Transmembrane helix</keyword>
<proteinExistence type="predicted"/>
<dbReference type="EMBL" id="JQAZ01000002">
    <property type="protein sequence ID" value="KRN32620.1"/>
    <property type="molecule type" value="Genomic_DNA"/>
</dbReference>
<organism evidence="3 4">
    <name type="scientific">Lactobacillus selangorensis</name>
    <dbReference type="NCBI Taxonomy" id="81857"/>
    <lineage>
        <taxon>Bacteria</taxon>
        <taxon>Bacillati</taxon>
        <taxon>Bacillota</taxon>
        <taxon>Bacilli</taxon>
        <taxon>Lactobacillales</taxon>
        <taxon>Lactobacillaceae</taxon>
        <taxon>Lactobacillus</taxon>
    </lineage>
</organism>
<sequence length="59" mass="6711">MSVANRLGLIALIFILGVWYAYLIRNSDHFTPIWHWISIGVGIVIIVLVLISFEVIRGM</sequence>
<evidence type="ECO:0000256" key="1">
    <source>
        <dbReference type="SAM" id="Phobius"/>
    </source>
</evidence>
<keyword evidence="1" id="KW-0812">Transmembrane</keyword>
<evidence type="ECO:0000313" key="2">
    <source>
        <dbReference type="EMBL" id="KRN28970.1"/>
    </source>
</evidence>
<reference evidence="4 5" key="1">
    <citation type="journal article" date="2015" name="Genome Announc.">
        <title>Expanding the biotechnology potential of lactobacilli through comparative genomics of 213 strains and associated genera.</title>
        <authorList>
            <person name="Sun Z."/>
            <person name="Harris H.M."/>
            <person name="McCann A."/>
            <person name="Guo C."/>
            <person name="Argimon S."/>
            <person name="Zhang W."/>
            <person name="Yang X."/>
            <person name="Jeffery I.B."/>
            <person name="Cooney J.C."/>
            <person name="Kagawa T.F."/>
            <person name="Liu W."/>
            <person name="Song Y."/>
            <person name="Salvetti E."/>
            <person name="Wrobel A."/>
            <person name="Rasinkangas P."/>
            <person name="Parkhill J."/>
            <person name="Rea M.C."/>
            <person name="O'Sullivan O."/>
            <person name="Ritari J."/>
            <person name="Douillard F.P."/>
            <person name="Paul Ross R."/>
            <person name="Yang R."/>
            <person name="Briner A.E."/>
            <person name="Felis G.E."/>
            <person name="de Vos W.M."/>
            <person name="Barrangou R."/>
            <person name="Klaenhammer T.R."/>
            <person name="Caufield P.W."/>
            <person name="Cui Y."/>
            <person name="Zhang H."/>
            <person name="O'Toole P.W."/>
        </authorList>
    </citation>
    <scope>NUCLEOTIDE SEQUENCE [LARGE SCALE GENOMIC DNA]</scope>
    <source>
        <strain evidence="2 5">ATCC BAA-66</strain>
        <strain evidence="3 4">DSM 13344</strain>
    </source>
</reference>
<protein>
    <submittedName>
        <fullName evidence="3">Uncharacterized protein</fullName>
    </submittedName>
</protein>
<accession>A0A0R2G5W4</accession>
<feature type="transmembrane region" description="Helical" evidence="1">
    <location>
        <begin position="33"/>
        <end position="56"/>
    </location>
</feature>
<keyword evidence="4" id="KW-1185">Reference proteome</keyword>
<dbReference type="RefSeq" id="WP_057768883.1">
    <property type="nucleotide sequence ID" value="NZ_JQAT01000002.1"/>
</dbReference>
<evidence type="ECO:0000313" key="3">
    <source>
        <dbReference type="EMBL" id="KRN32620.1"/>
    </source>
</evidence>
<gene>
    <name evidence="2" type="ORF">IV38_GL001183</name>
    <name evidence="3" type="ORF">IV40_GL000670</name>
</gene>
<dbReference type="EMBL" id="JQAT01000002">
    <property type="protein sequence ID" value="KRN28970.1"/>
    <property type="molecule type" value="Genomic_DNA"/>
</dbReference>
<evidence type="ECO:0000313" key="4">
    <source>
        <dbReference type="Proteomes" id="UP000051645"/>
    </source>
</evidence>
<dbReference type="Proteomes" id="UP000051645">
    <property type="component" value="Unassembled WGS sequence"/>
</dbReference>
<name>A0A0R2G5W4_9LACO</name>